<dbReference type="OrthoDB" id="10039611at2759"/>
<proteinExistence type="predicted"/>
<accession>A0A1B7MPQ6</accession>
<dbReference type="InParanoid" id="A0A1B7MPQ6"/>
<dbReference type="Proteomes" id="UP000092154">
    <property type="component" value="Unassembled WGS sequence"/>
</dbReference>
<sequence length="122" mass="13719">MPKRKQFNIANLGSWAKSIAHSGGEGNVKKYLLSTRSLYFCEDAGLTAGLFKGMAITLCERGFVEESKLRAQYKNFKCVKGAINCCCRRVLYNQLDFIAVESNLESACKARRFSVLFLPKSY</sequence>
<evidence type="ECO:0000313" key="2">
    <source>
        <dbReference type="Proteomes" id="UP000092154"/>
    </source>
</evidence>
<reference evidence="1 2" key="1">
    <citation type="submission" date="2016-06" db="EMBL/GenBank/DDBJ databases">
        <title>Comparative genomics of the ectomycorrhizal sister species Rhizopogon vinicolor and Rhizopogon vesiculosus (Basidiomycota: Boletales) reveals a divergence of the mating type B locus.</title>
        <authorList>
            <consortium name="DOE Joint Genome Institute"/>
            <person name="Mujic A.B."/>
            <person name="Kuo A."/>
            <person name="Tritt A."/>
            <person name="Lipzen A."/>
            <person name="Chen C."/>
            <person name="Johnson J."/>
            <person name="Sharma A."/>
            <person name="Barry K."/>
            <person name="Grigoriev I.V."/>
            <person name="Spatafora J.W."/>
        </authorList>
    </citation>
    <scope>NUCLEOTIDE SEQUENCE [LARGE SCALE GENOMIC DNA]</scope>
    <source>
        <strain evidence="1 2">AM-OR11-026</strain>
    </source>
</reference>
<evidence type="ECO:0000313" key="1">
    <source>
        <dbReference type="EMBL" id="OAX34593.1"/>
    </source>
</evidence>
<name>A0A1B7MPQ6_9AGAM</name>
<dbReference type="STRING" id="1314800.A0A1B7MPQ6"/>
<gene>
    <name evidence="1" type="ORF">K503DRAFT_832939</name>
</gene>
<dbReference type="EMBL" id="KV448592">
    <property type="protein sequence ID" value="OAX34593.1"/>
    <property type="molecule type" value="Genomic_DNA"/>
</dbReference>
<dbReference type="AlphaFoldDB" id="A0A1B7MPQ6"/>
<organism evidence="1 2">
    <name type="scientific">Rhizopogon vinicolor AM-OR11-026</name>
    <dbReference type="NCBI Taxonomy" id="1314800"/>
    <lineage>
        <taxon>Eukaryota</taxon>
        <taxon>Fungi</taxon>
        <taxon>Dikarya</taxon>
        <taxon>Basidiomycota</taxon>
        <taxon>Agaricomycotina</taxon>
        <taxon>Agaricomycetes</taxon>
        <taxon>Agaricomycetidae</taxon>
        <taxon>Boletales</taxon>
        <taxon>Suillineae</taxon>
        <taxon>Rhizopogonaceae</taxon>
        <taxon>Rhizopogon</taxon>
    </lineage>
</organism>
<keyword evidence="2" id="KW-1185">Reference proteome</keyword>
<protein>
    <submittedName>
        <fullName evidence="1">Uncharacterized protein</fullName>
    </submittedName>
</protein>